<evidence type="ECO:0000256" key="6">
    <source>
        <dbReference type="ARBA" id="ARBA00022833"/>
    </source>
</evidence>
<dbReference type="GO" id="GO:0005829">
    <property type="term" value="C:cytosol"/>
    <property type="evidence" value="ECO:0007669"/>
    <property type="project" value="TreeGrafter"/>
</dbReference>
<dbReference type="Gene3D" id="1.20.5.1300">
    <property type="match status" value="1"/>
</dbReference>
<dbReference type="GO" id="GO:0008270">
    <property type="term" value="F:zinc ion binding"/>
    <property type="evidence" value="ECO:0007669"/>
    <property type="project" value="UniProtKB-UniRule"/>
</dbReference>
<feature type="binding site" evidence="11 15">
    <location>
        <position position="361"/>
    </location>
    <ligand>
        <name>substrate</name>
    </ligand>
</feature>
<dbReference type="HAMAP" id="MF_01024">
    <property type="entry name" value="HisD"/>
    <property type="match status" value="1"/>
</dbReference>
<keyword evidence="9 11" id="KW-0368">Histidine biosynthesis</keyword>
<feature type="binding site" evidence="11 15">
    <location>
        <position position="259"/>
    </location>
    <ligand>
        <name>substrate</name>
    </ligand>
</feature>
<comment type="catalytic activity">
    <reaction evidence="10 11">
        <text>L-histidinol + 2 NAD(+) + H2O = L-histidine + 2 NADH + 3 H(+)</text>
        <dbReference type="Rhea" id="RHEA:20641"/>
        <dbReference type="ChEBI" id="CHEBI:15377"/>
        <dbReference type="ChEBI" id="CHEBI:15378"/>
        <dbReference type="ChEBI" id="CHEBI:57540"/>
        <dbReference type="ChEBI" id="CHEBI:57595"/>
        <dbReference type="ChEBI" id="CHEBI:57699"/>
        <dbReference type="ChEBI" id="CHEBI:57945"/>
        <dbReference type="EC" id="1.1.1.23"/>
    </reaction>
</comment>
<keyword evidence="5 11" id="KW-0479">Metal-binding</keyword>
<evidence type="ECO:0000256" key="9">
    <source>
        <dbReference type="ARBA" id="ARBA00023102"/>
    </source>
</evidence>
<evidence type="ECO:0000256" key="17">
    <source>
        <dbReference type="RuleBase" id="RU004175"/>
    </source>
</evidence>
<evidence type="ECO:0000256" key="3">
    <source>
        <dbReference type="ARBA" id="ARBA00012965"/>
    </source>
</evidence>
<evidence type="ECO:0000256" key="5">
    <source>
        <dbReference type="ARBA" id="ARBA00022723"/>
    </source>
</evidence>
<evidence type="ECO:0000256" key="11">
    <source>
        <dbReference type="HAMAP-Rule" id="MF_01024"/>
    </source>
</evidence>
<feature type="binding site" evidence="11 16">
    <location>
        <position position="420"/>
    </location>
    <ligand>
        <name>Zn(2+)</name>
        <dbReference type="ChEBI" id="CHEBI:29105"/>
    </ligand>
</feature>
<dbReference type="AlphaFoldDB" id="A0A5P6P4S8"/>
<dbReference type="PANTHER" id="PTHR21256:SF2">
    <property type="entry name" value="HISTIDINE BIOSYNTHESIS TRIFUNCTIONAL PROTEIN"/>
    <property type="match status" value="1"/>
</dbReference>
<dbReference type="UniPathway" id="UPA00031">
    <property type="reaction ID" value="UER00014"/>
</dbReference>
<evidence type="ECO:0000256" key="7">
    <source>
        <dbReference type="ARBA" id="ARBA00023002"/>
    </source>
</evidence>
<gene>
    <name evidence="11 18" type="primary">hisD</name>
    <name evidence="18" type="ORF">F8237_12015</name>
</gene>
<evidence type="ECO:0000313" key="18">
    <source>
        <dbReference type="EMBL" id="QFI73058.1"/>
    </source>
</evidence>
<feature type="binding site" evidence="11 14">
    <location>
        <position position="214"/>
    </location>
    <ligand>
        <name>NAD(+)</name>
        <dbReference type="ChEBI" id="CHEBI:57540"/>
    </ligand>
</feature>
<dbReference type="PRINTS" id="PR00083">
    <property type="entry name" value="HOLDHDRGNASE"/>
</dbReference>
<dbReference type="RefSeq" id="WP_151644881.1">
    <property type="nucleotide sequence ID" value="NZ_CP044543.1"/>
</dbReference>
<feature type="active site" description="Proton acceptor" evidence="11 13">
    <location>
        <position position="327"/>
    </location>
</feature>
<dbReference type="FunFam" id="3.40.50.1980:FF:000026">
    <property type="entry name" value="Histidinol dehydrogenase"/>
    <property type="match status" value="1"/>
</dbReference>
<comment type="cofactor">
    <cofactor evidence="11 16">
        <name>Zn(2+)</name>
        <dbReference type="ChEBI" id="CHEBI:29105"/>
    </cofactor>
    <text evidence="11 16">Binds 1 zinc ion per subunit.</text>
</comment>
<feature type="binding site" evidence="11 16">
    <location>
        <position position="262"/>
    </location>
    <ligand>
        <name>Zn(2+)</name>
        <dbReference type="ChEBI" id="CHEBI:29105"/>
    </ligand>
</feature>
<dbReference type="EC" id="1.1.1.23" evidence="3 11"/>
<dbReference type="PROSITE" id="PS00611">
    <property type="entry name" value="HISOL_DEHYDROGENASE"/>
    <property type="match status" value="1"/>
</dbReference>
<comment type="function">
    <text evidence="11">Catalyzes the sequential NAD-dependent oxidations of L-histidinol to L-histidinaldehyde and then to L-histidine.</text>
</comment>
<accession>A0A5P6P4S8</accession>
<evidence type="ECO:0000313" key="19">
    <source>
        <dbReference type="Proteomes" id="UP000325641"/>
    </source>
</evidence>
<keyword evidence="8 11" id="KW-0520">NAD</keyword>
<evidence type="ECO:0000256" key="16">
    <source>
        <dbReference type="PIRSR" id="PIRSR000099-4"/>
    </source>
</evidence>
<evidence type="ECO:0000256" key="14">
    <source>
        <dbReference type="PIRSR" id="PIRSR000099-2"/>
    </source>
</evidence>
<dbReference type="NCBIfam" id="TIGR00069">
    <property type="entry name" value="hisD"/>
    <property type="match status" value="1"/>
</dbReference>
<dbReference type="FunFam" id="1.20.5.1300:FF:000002">
    <property type="entry name" value="Histidinol dehydrogenase, chloroplastic"/>
    <property type="match status" value="1"/>
</dbReference>
<feature type="binding site" evidence="11 15">
    <location>
        <position position="262"/>
    </location>
    <ligand>
        <name>substrate</name>
    </ligand>
</feature>
<dbReference type="InterPro" id="IPR016161">
    <property type="entry name" value="Ald_DH/histidinol_DH"/>
</dbReference>
<sequence>MPVRLDRSSADFDQRFAAFLAAKREVSADVEATVRAIVDDVAKRGDAALLEATAKFDRLSLDASGLRVTAAEIEAAVKACDVATLDALKLARDRIETYHRRQLPKDERFTDPLGVELGWRYTAIESAGLYVPGGTAAYPSSVLMNAVPAKVAGVSRLVMVVPSPDGKLNPLVLAAARLGGVSEIYRVGGAQAVAALAHGTATIAPVAKIVGPGNAYVAAAKRLVFGKVGIDMIAGPSEVLVIADDTGNADWIAADLLAQAEHDASAQSILITDSARLAADVEKAVEAQLKTLPRAAIAGASWADFGAIIMVKNLSEAIPLADAIAAEHLEIMTTDPDALAAKIRNAGAVFLGAHTPEAIGDYVGGSNHVLPTARSARFSSGLSVHDFIKRTSILKCGPDQLRALGPAAMTLGQAEGLDAHSRSIGLRLNLS</sequence>
<feature type="binding site" evidence="11 14">
    <location>
        <position position="191"/>
    </location>
    <ligand>
        <name>NAD(+)</name>
        <dbReference type="ChEBI" id="CHEBI:57540"/>
    </ligand>
</feature>
<comment type="pathway">
    <text evidence="1 11">Amino-acid biosynthesis; L-histidine biosynthesis; L-histidine from 5-phospho-alpha-D-ribose 1-diphosphate: step 9/9.</text>
</comment>
<dbReference type="PANTHER" id="PTHR21256">
    <property type="entry name" value="HISTIDINOL DEHYDROGENASE HDH"/>
    <property type="match status" value="1"/>
</dbReference>
<evidence type="ECO:0000256" key="1">
    <source>
        <dbReference type="ARBA" id="ARBA00004940"/>
    </source>
</evidence>
<dbReference type="KEGG" id="bbet:F8237_12015"/>
<keyword evidence="4 11" id="KW-0028">Amino-acid biosynthesis</keyword>
<name>A0A5P6P4S8_9BRAD</name>
<feature type="active site" description="Proton acceptor" evidence="11 13">
    <location>
        <position position="328"/>
    </location>
</feature>
<keyword evidence="6 11" id="KW-0862">Zinc</keyword>
<protein>
    <recommendedName>
        <fullName evidence="3 11">Histidinol dehydrogenase</fullName>
        <shortName evidence="11">HDH</shortName>
        <ecNumber evidence="3 11">1.1.1.23</ecNumber>
    </recommendedName>
</protein>
<evidence type="ECO:0000256" key="4">
    <source>
        <dbReference type="ARBA" id="ARBA00022605"/>
    </source>
</evidence>
<dbReference type="GO" id="GO:0004399">
    <property type="term" value="F:histidinol dehydrogenase activity"/>
    <property type="evidence" value="ECO:0007669"/>
    <property type="project" value="UniProtKB-UniRule"/>
</dbReference>
<dbReference type="OrthoDB" id="9805269at2"/>
<dbReference type="FunFam" id="3.40.50.1980:FF:000001">
    <property type="entry name" value="Histidinol dehydrogenase"/>
    <property type="match status" value="1"/>
</dbReference>
<evidence type="ECO:0000256" key="13">
    <source>
        <dbReference type="PIRSR" id="PIRSR000099-1"/>
    </source>
</evidence>
<dbReference type="Proteomes" id="UP000325641">
    <property type="component" value="Chromosome"/>
</dbReference>
<feature type="binding site" evidence="11 15">
    <location>
        <position position="237"/>
    </location>
    <ligand>
        <name>substrate</name>
    </ligand>
</feature>
<dbReference type="InterPro" id="IPR012131">
    <property type="entry name" value="Hstdl_DH"/>
</dbReference>
<feature type="binding site" evidence="11 15">
    <location>
        <position position="328"/>
    </location>
    <ligand>
        <name>substrate</name>
    </ligand>
</feature>
<dbReference type="InterPro" id="IPR022695">
    <property type="entry name" value="Histidinol_DH_monofunct"/>
</dbReference>
<dbReference type="Gene3D" id="3.40.50.1980">
    <property type="entry name" value="Nitrogenase molybdenum iron protein domain"/>
    <property type="match status" value="2"/>
</dbReference>
<dbReference type="SUPFAM" id="SSF53720">
    <property type="entry name" value="ALDH-like"/>
    <property type="match status" value="1"/>
</dbReference>
<dbReference type="GO" id="GO:0051287">
    <property type="term" value="F:NAD binding"/>
    <property type="evidence" value="ECO:0007669"/>
    <property type="project" value="InterPro"/>
</dbReference>
<dbReference type="PIRSF" id="PIRSF000099">
    <property type="entry name" value="Histidinol_dh"/>
    <property type="match status" value="1"/>
</dbReference>
<comment type="similarity">
    <text evidence="2 11 12 17">Belongs to the histidinol dehydrogenase family.</text>
</comment>
<evidence type="ECO:0000256" key="2">
    <source>
        <dbReference type="ARBA" id="ARBA00010178"/>
    </source>
</evidence>
<organism evidence="18 19">
    <name type="scientific">Bradyrhizobium betae</name>
    <dbReference type="NCBI Taxonomy" id="244734"/>
    <lineage>
        <taxon>Bacteria</taxon>
        <taxon>Pseudomonadati</taxon>
        <taxon>Pseudomonadota</taxon>
        <taxon>Alphaproteobacteria</taxon>
        <taxon>Hyphomicrobiales</taxon>
        <taxon>Nitrobacteraceae</taxon>
        <taxon>Bradyrhizobium</taxon>
    </lineage>
</organism>
<reference evidence="19" key="1">
    <citation type="submission" date="2019-10" db="EMBL/GenBank/DDBJ databases">
        <title>Complete Genome Sequence of Bradyrhizobium betae type strain PL7HG1T.</title>
        <authorList>
            <person name="Bromfield E.S.P."/>
            <person name="Cloutier S."/>
        </authorList>
    </citation>
    <scope>NUCLEOTIDE SEQUENCE [LARGE SCALE GENOMIC DNA]</scope>
    <source>
        <strain evidence="19">PL7HG1</strain>
    </source>
</reference>
<evidence type="ECO:0000256" key="8">
    <source>
        <dbReference type="ARBA" id="ARBA00023027"/>
    </source>
</evidence>
<dbReference type="GO" id="GO:0000105">
    <property type="term" value="P:L-histidine biosynthetic process"/>
    <property type="evidence" value="ECO:0007669"/>
    <property type="project" value="UniProtKB-UniRule"/>
</dbReference>
<feature type="binding site" evidence="11 15">
    <location>
        <position position="420"/>
    </location>
    <ligand>
        <name>substrate</name>
    </ligand>
</feature>
<feature type="binding site" evidence="11 15">
    <location>
        <position position="415"/>
    </location>
    <ligand>
        <name>substrate</name>
    </ligand>
</feature>
<feature type="binding site" evidence="11 16">
    <location>
        <position position="361"/>
    </location>
    <ligand>
        <name>Zn(2+)</name>
        <dbReference type="ChEBI" id="CHEBI:29105"/>
    </ligand>
</feature>
<proteinExistence type="inferred from homology"/>
<keyword evidence="7 11" id="KW-0560">Oxidoreductase</keyword>
<evidence type="ECO:0000256" key="12">
    <source>
        <dbReference type="PIRNR" id="PIRNR000099"/>
    </source>
</evidence>
<feature type="binding site" evidence="11 16">
    <location>
        <position position="259"/>
    </location>
    <ligand>
        <name>Zn(2+)</name>
        <dbReference type="ChEBI" id="CHEBI:29105"/>
    </ligand>
</feature>
<dbReference type="InterPro" id="IPR001692">
    <property type="entry name" value="Histidinol_DH_CS"/>
</dbReference>
<evidence type="ECO:0000256" key="10">
    <source>
        <dbReference type="ARBA" id="ARBA00049489"/>
    </source>
</evidence>
<dbReference type="Pfam" id="PF00815">
    <property type="entry name" value="Histidinol_dh"/>
    <property type="match status" value="1"/>
</dbReference>
<dbReference type="CDD" id="cd06572">
    <property type="entry name" value="Histidinol_dh"/>
    <property type="match status" value="1"/>
</dbReference>
<feature type="binding site" evidence="11 14">
    <location>
        <position position="130"/>
    </location>
    <ligand>
        <name>NAD(+)</name>
        <dbReference type="ChEBI" id="CHEBI:57540"/>
    </ligand>
</feature>
<dbReference type="EMBL" id="CP044543">
    <property type="protein sequence ID" value="QFI73058.1"/>
    <property type="molecule type" value="Genomic_DNA"/>
</dbReference>
<evidence type="ECO:0000256" key="15">
    <source>
        <dbReference type="PIRSR" id="PIRSR000099-3"/>
    </source>
</evidence>